<protein>
    <submittedName>
        <fullName evidence="1">Uncharacterized protein</fullName>
    </submittedName>
</protein>
<sequence>MSTNMVELIKKIDFGDIDGLYDANLESYFIDDNYWQTIVENNIYFVIGRKGTGKSAIYNWIEKQAGNNDAIISNMSFKDFPFEKLLTLKDEDFSRPNQFQSIWRNIIFLELASQITRDANSVVNDEYKQLFDYVHYLFGDDVIDLHKQVVTKADKTSGSISLKPLSLSAESTGNTTYAREFSNITQINRKLENLIINYFQGYPETTRFLIQFDQLDDNYTQYQNMGEYHQAIISLFKVIYDINQTFKSRNIKAKVVGYLRSDIYNSIDQFDAESARWDRYKLNLNWSIVNRDDWANARLLRMINKRIHLSIPSLSEYGAFNALFSKKVFDFDSRESIFKFVVHRGFHRPRDVLQFSIKIQDEINRTNSISRSTIPSAEKEYSLWLLSEISNEIAVKINDQDILHELLRIVGPQPFSLTEFKQQRYKNFEAKLGMDAESLLRYLYQFGIVLNRNRLKTHTEYYSIMRNDRSTLNRELKIQIHPGIWKGLHTSTYSLRR</sequence>
<evidence type="ECO:0000313" key="1">
    <source>
        <dbReference type="EMBL" id="NGM81991.1"/>
    </source>
</evidence>
<dbReference type="InterPro" id="IPR027417">
    <property type="entry name" value="P-loop_NTPase"/>
</dbReference>
<organism evidence="1 2">
    <name type="scientific">Paenibacillus apii</name>
    <dbReference type="NCBI Taxonomy" id="1850370"/>
    <lineage>
        <taxon>Bacteria</taxon>
        <taxon>Bacillati</taxon>
        <taxon>Bacillota</taxon>
        <taxon>Bacilli</taxon>
        <taxon>Bacillales</taxon>
        <taxon>Paenibacillaceae</taxon>
        <taxon>Paenibacillus</taxon>
    </lineage>
</organism>
<gene>
    <name evidence="1" type="ORF">G5B47_06160</name>
</gene>
<dbReference type="RefSeq" id="WP_165095715.1">
    <property type="nucleotide sequence ID" value="NZ_JAAKGU010000002.1"/>
</dbReference>
<name>A0A6M1PNU2_9BACL</name>
<dbReference type="AlphaFoldDB" id="A0A6M1PNU2"/>
<dbReference type="NCBIfam" id="NF047389">
    <property type="entry name" value="ATPase_Sll1717"/>
    <property type="match status" value="1"/>
</dbReference>
<dbReference type="EMBL" id="JAAKGU010000002">
    <property type="protein sequence ID" value="NGM81991.1"/>
    <property type="molecule type" value="Genomic_DNA"/>
</dbReference>
<proteinExistence type="predicted"/>
<accession>A0A6M1PNU2</accession>
<dbReference type="SUPFAM" id="SSF52540">
    <property type="entry name" value="P-loop containing nucleoside triphosphate hydrolases"/>
    <property type="match status" value="1"/>
</dbReference>
<keyword evidence="2" id="KW-1185">Reference proteome</keyword>
<reference evidence="1 2" key="1">
    <citation type="submission" date="2020-02" db="EMBL/GenBank/DDBJ databases">
        <authorList>
            <person name="Gao J."/>
            <person name="Sun J."/>
        </authorList>
    </citation>
    <scope>NUCLEOTIDE SEQUENCE [LARGE SCALE GENOMIC DNA]</scope>
    <source>
        <strain evidence="1 2">7124</strain>
    </source>
</reference>
<comment type="caution">
    <text evidence="1">The sequence shown here is derived from an EMBL/GenBank/DDBJ whole genome shotgun (WGS) entry which is preliminary data.</text>
</comment>
<dbReference type="Proteomes" id="UP000480151">
    <property type="component" value="Unassembled WGS sequence"/>
</dbReference>
<evidence type="ECO:0000313" key="2">
    <source>
        <dbReference type="Proteomes" id="UP000480151"/>
    </source>
</evidence>
<dbReference type="InterPro" id="IPR059206">
    <property type="entry name" value="Sll1717-like"/>
</dbReference>